<name>A0ABX0TZ52_9SPHN</name>
<protein>
    <submittedName>
        <fullName evidence="2">Uncharacterized protein</fullName>
    </submittedName>
</protein>
<evidence type="ECO:0000313" key="2">
    <source>
        <dbReference type="EMBL" id="NIJ09025.1"/>
    </source>
</evidence>
<proteinExistence type="predicted"/>
<dbReference type="EMBL" id="JAAOZC010000007">
    <property type="protein sequence ID" value="NIJ09025.1"/>
    <property type="molecule type" value="Genomic_DNA"/>
</dbReference>
<gene>
    <name evidence="2" type="ORF">FHS31_002655</name>
</gene>
<sequence length="95" mass="9838">MPQFPKPRPFITRPPVRADARPRTRIAPVPDAARPALDRGEGDPQAGATIAAQREWQVHVDAGRIGTPAPPPAGAGDYRLAGLAAILGFGAGGGR</sequence>
<evidence type="ECO:0000313" key="3">
    <source>
        <dbReference type="Proteomes" id="UP000727456"/>
    </source>
</evidence>
<comment type="caution">
    <text evidence="2">The sequence shown here is derived from an EMBL/GenBank/DDBJ whole genome shotgun (WGS) entry which is preliminary data.</text>
</comment>
<feature type="region of interest" description="Disordered" evidence="1">
    <location>
        <begin position="1"/>
        <end position="47"/>
    </location>
</feature>
<organism evidence="2 3">
    <name type="scientific">Sphingomonas vulcanisoli</name>
    <dbReference type="NCBI Taxonomy" id="1658060"/>
    <lineage>
        <taxon>Bacteria</taxon>
        <taxon>Pseudomonadati</taxon>
        <taxon>Pseudomonadota</taxon>
        <taxon>Alphaproteobacteria</taxon>
        <taxon>Sphingomonadales</taxon>
        <taxon>Sphingomonadaceae</taxon>
        <taxon>Sphingomonas</taxon>
    </lineage>
</organism>
<dbReference type="RefSeq" id="WP_167074235.1">
    <property type="nucleotide sequence ID" value="NZ_JAAOZC010000007.1"/>
</dbReference>
<evidence type="ECO:0000256" key="1">
    <source>
        <dbReference type="SAM" id="MobiDB-lite"/>
    </source>
</evidence>
<keyword evidence="3" id="KW-1185">Reference proteome</keyword>
<reference evidence="2 3" key="1">
    <citation type="submission" date="2020-03" db="EMBL/GenBank/DDBJ databases">
        <title>Genomic Encyclopedia of Type Strains, Phase III (KMG-III): the genomes of soil and plant-associated and newly described type strains.</title>
        <authorList>
            <person name="Whitman W."/>
        </authorList>
    </citation>
    <scope>NUCLEOTIDE SEQUENCE [LARGE SCALE GENOMIC DNA]</scope>
    <source>
        <strain evidence="2 3">CECT 8804</strain>
    </source>
</reference>
<accession>A0ABX0TZ52</accession>
<dbReference type="Proteomes" id="UP000727456">
    <property type="component" value="Unassembled WGS sequence"/>
</dbReference>